<keyword evidence="1" id="KW-0732">Signal</keyword>
<name>A0A1L9UDS0_ASPBC</name>
<dbReference type="VEuPathDB" id="FungiDB:ASPBRDRAFT_181161"/>
<dbReference type="Proteomes" id="UP000184499">
    <property type="component" value="Unassembled WGS sequence"/>
</dbReference>
<gene>
    <name evidence="2" type="ORF">ASPBRDRAFT_181161</name>
</gene>
<reference evidence="3" key="1">
    <citation type="journal article" date="2017" name="Genome Biol.">
        <title>Comparative genomics reveals high biological diversity and specific adaptations in the industrially and medically important fungal genus Aspergillus.</title>
        <authorList>
            <person name="de Vries R.P."/>
            <person name="Riley R."/>
            <person name="Wiebenga A."/>
            <person name="Aguilar-Osorio G."/>
            <person name="Amillis S."/>
            <person name="Uchima C.A."/>
            <person name="Anderluh G."/>
            <person name="Asadollahi M."/>
            <person name="Askin M."/>
            <person name="Barry K."/>
            <person name="Battaglia E."/>
            <person name="Bayram O."/>
            <person name="Benocci T."/>
            <person name="Braus-Stromeyer S.A."/>
            <person name="Caldana C."/>
            <person name="Canovas D."/>
            <person name="Cerqueira G.C."/>
            <person name="Chen F."/>
            <person name="Chen W."/>
            <person name="Choi C."/>
            <person name="Clum A."/>
            <person name="Dos Santos R.A."/>
            <person name="Damasio A.R."/>
            <person name="Diallinas G."/>
            <person name="Emri T."/>
            <person name="Fekete E."/>
            <person name="Flipphi M."/>
            <person name="Freyberg S."/>
            <person name="Gallo A."/>
            <person name="Gournas C."/>
            <person name="Habgood R."/>
            <person name="Hainaut M."/>
            <person name="Harispe M.L."/>
            <person name="Henrissat B."/>
            <person name="Hilden K.S."/>
            <person name="Hope R."/>
            <person name="Hossain A."/>
            <person name="Karabika E."/>
            <person name="Karaffa L."/>
            <person name="Karanyi Z."/>
            <person name="Krasevec N."/>
            <person name="Kuo A."/>
            <person name="Kusch H."/>
            <person name="LaButti K."/>
            <person name="Lagendijk E.L."/>
            <person name="Lapidus A."/>
            <person name="Levasseur A."/>
            <person name="Lindquist E."/>
            <person name="Lipzen A."/>
            <person name="Logrieco A.F."/>
            <person name="MacCabe A."/>
            <person name="Maekelae M.R."/>
            <person name="Malavazi I."/>
            <person name="Melin P."/>
            <person name="Meyer V."/>
            <person name="Mielnichuk N."/>
            <person name="Miskei M."/>
            <person name="Molnar A.P."/>
            <person name="Mule G."/>
            <person name="Ngan C.Y."/>
            <person name="Orejas M."/>
            <person name="Orosz E."/>
            <person name="Ouedraogo J.P."/>
            <person name="Overkamp K.M."/>
            <person name="Park H.-S."/>
            <person name="Perrone G."/>
            <person name="Piumi F."/>
            <person name="Punt P.J."/>
            <person name="Ram A.F."/>
            <person name="Ramon A."/>
            <person name="Rauscher S."/>
            <person name="Record E."/>
            <person name="Riano-Pachon D.M."/>
            <person name="Robert V."/>
            <person name="Roehrig J."/>
            <person name="Ruller R."/>
            <person name="Salamov A."/>
            <person name="Salih N.S."/>
            <person name="Samson R.A."/>
            <person name="Sandor E."/>
            <person name="Sanguinetti M."/>
            <person name="Schuetze T."/>
            <person name="Sepcic K."/>
            <person name="Shelest E."/>
            <person name="Sherlock G."/>
            <person name="Sophianopoulou V."/>
            <person name="Squina F.M."/>
            <person name="Sun H."/>
            <person name="Susca A."/>
            <person name="Todd R.B."/>
            <person name="Tsang A."/>
            <person name="Unkles S.E."/>
            <person name="van de Wiele N."/>
            <person name="van Rossen-Uffink D."/>
            <person name="Oliveira J.V."/>
            <person name="Vesth T.C."/>
            <person name="Visser J."/>
            <person name="Yu J.-H."/>
            <person name="Zhou M."/>
            <person name="Andersen M.R."/>
            <person name="Archer D.B."/>
            <person name="Baker S.E."/>
            <person name="Benoit I."/>
            <person name="Brakhage A.A."/>
            <person name="Braus G.H."/>
            <person name="Fischer R."/>
            <person name="Frisvad J.C."/>
            <person name="Goldman G.H."/>
            <person name="Houbraken J."/>
            <person name="Oakley B."/>
            <person name="Pocsi I."/>
            <person name="Scazzocchio C."/>
            <person name="Seiboth B."/>
            <person name="vanKuyk P.A."/>
            <person name="Wortman J."/>
            <person name="Dyer P.S."/>
            <person name="Grigoriev I.V."/>
        </authorList>
    </citation>
    <scope>NUCLEOTIDE SEQUENCE [LARGE SCALE GENOMIC DNA]</scope>
    <source>
        <strain evidence="3">CBS 101740 / IMI 381727 / IBT 21946</strain>
    </source>
</reference>
<feature type="chain" id="PRO_5012250997" evidence="1">
    <location>
        <begin position="22"/>
        <end position="491"/>
    </location>
</feature>
<sequence length="491" mass="54875">MIISQFFLVLLWWCVSTAVGAEETCDNAPPNEPIGIDLGHRLVSASYAHSIDNFTLLGVVNHEEYQNYIRELALDHFRQSGLAPQGESRPTPLALLSSVVGSLFKLIDAQFLISSNPYVIWTQASIRSISNSVYGIVPVSIQSQIKSFLISRGLIEKKLSQSELTDTLTEVFSELKATAFTAHSVNITWAVVGVPDFFSDTLKNTVIQAGRRAGIAIPEGAVPPRSFCTHYLNPTLDPDARVLVVHQGQYHCGVQLYDGTHQHRRHRRAVYPYLPLMPWSGEQIQYRLVNELVRDDAQLKTLVDAGDDDGFLTLAVLKTRLTLKGYDPAVELLLGLEPLLEDRHGGGNQVHEDEEMLDELPLQLDSWWAHGNVPDLILTRSQITAAEDAYVESLASNIQLYLQATAERTESHRKRKSTNYERVDIAIVLTDFFDGELLHRAVQKAVGQDVPIRGSLKQITMVAEGAARVALKRRENLLKMRKSDEARHDEL</sequence>
<proteinExistence type="predicted"/>
<keyword evidence="3" id="KW-1185">Reference proteome</keyword>
<evidence type="ECO:0000313" key="3">
    <source>
        <dbReference type="Proteomes" id="UP000184499"/>
    </source>
</evidence>
<protein>
    <submittedName>
        <fullName evidence="2">Uncharacterized protein</fullName>
    </submittedName>
</protein>
<accession>A0A1L9UDS0</accession>
<dbReference type="OrthoDB" id="4243133at2759"/>
<feature type="signal peptide" evidence="1">
    <location>
        <begin position="1"/>
        <end position="21"/>
    </location>
</feature>
<evidence type="ECO:0000313" key="2">
    <source>
        <dbReference type="EMBL" id="OJJ69783.1"/>
    </source>
</evidence>
<dbReference type="AlphaFoldDB" id="A0A1L9UDS0"/>
<dbReference type="RefSeq" id="XP_067477032.1">
    <property type="nucleotide sequence ID" value="XM_067619938.1"/>
</dbReference>
<evidence type="ECO:0000256" key="1">
    <source>
        <dbReference type="SAM" id="SignalP"/>
    </source>
</evidence>
<dbReference type="GeneID" id="93572426"/>
<dbReference type="OMA" id="HCGVQLY"/>
<organism evidence="2 3">
    <name type="scientific">Aspergillus brasiliensis (strain CBS 101740 / IMI 381727 / IBT 21946)</name>
    <dbReference type="NCBI Taxonomy" id="767769"/>
    <lineage>
        <taxon>Eukaryota</taxon>
        <taxon>Fungi</taxon>
        <taxon>Dikarya</taxon>
        <taxon>Ascomycota</taxon>
        <taxon>Pezizomycotina</taxon>
        <taxon>Eurotiomycetes</taxon>
        <taxon>Eurotiomycetidae</taxon>
        <taxon>Eurotiales</taxon>
        <taxon>Aspergillaceae</taxon>
        <taxon>Aspergillus</taxon>
        <taxon>Aspergillus subgen. Circumdati</taxon>
    </lineage>
</organism>
<dbReference type="EMBL" id="KV878687">
    <property type="protein sequence ID" value="OJJ69783.1"/>
    <property type="molecule type" value="Genomic_DNA"/>
</dbReference>